<gene>
    <name evidence="1" type="ORF">SDC9_196352</name>
</gene>
<organism evidence="1">
    <name type="scientific">bioreactor metagenome</name>
    <dbReference type="NCBI Taxonomy" id="1076179"/>
    <lineage>
        <taxon>unclassified sequences</taxon>
        <taxon>metagenomes</taxon>
        <taxon>ecological metagenomes</taxon>
    </lineage>
</organism>
<name>A0A645IC80_9ZZZZ</name>
<proteinExistence type="predicted"/>
<sequence>MHVGEGGNFPVKPFVEIISIQIDLLAAKISFFGNGDRVGNPANVWFYFILLIGVFLNNKSGCSGTAE</sequence>
<evidence type="ECO:0000313" key="1">
    <source>
        <dbReference type="EMBL" id="MPN48740.1"/>
    </source>
</evidence>
<reference evidence="1" key="1">
    <citation type="submission" date="2019-08" db="EMBL/GenBank/DDBJ databases">
        <authorList>
            <person name="Kucharzyk K."/>
            <person name="Murdoch R.W."/>
            <person name="Higgins S."/>
            <person name="Loffler F."/>
        </authorList>
    </citation>
    <scope>NUCLEOTIDE SEQUENCE</scope>
</reference>
<protein>
    <submittedName>
        <fullName evidence="1">Uncharacterized protein</fullName>
    </submittedName>
</protein>
<dbReference type="AlphaFoldDB" id="A0A645IC80"/>
<comment type="caution">
    <text evidence="1">The sequence shown here is derived from an EMBL/GenBank/DDBJ whole genome shotgun (WGS) entry which is preliminary data.</text>
</comment>
<accession>A0A645IC80</accession>
<dbReference type="EMBL" id="VSSQ01111338">
    <property type="protein sequence ID" value="MPN48740.1"/>
    <property type="molecule type" value="Genomic_DNA"/>
</dbReference>